<feature type="transmembrane region" description="Helical" evidence="3">
    <location>
        <begin position="33"/>
        <end position="53"/>
    </location>
</feature>
<dbReference type="EMBL" id="BAHD01000032">
    <property type="protein sequence ID" value="GAB96172.1"/>
    <property type="molecule type" value="Genomic_DNA"/>
</dbReference>
<comment type="caution">
    <text evidence="5">The sequence shown here is derived from an EMBL/GenBank/DDBJ whole genome shotgun (WGS) entry which is preliminary data.</text>
</comment>
<proteinExistence type="predicted"/>
<keyword evidence="3" id="KW-0812">Transmembrane</keyword>
<feature type="region of interest" description="Disordered" evidence="2">
    <location>
        <begin position="183"/>
        <end position="202"/>
    </location>
</feature>
<dbReference type="SMART" id="SM00646">
    <property type="entry name" value="Ami_3"/>
    <property type="match status" value="1"/>
</dbReference>
<accession>K6WVP4</accession>
<dbReference type="GO" id="GO:0030288">
    <property type="term" value="C:outer membrane-bounded periplasmic space"/>
    <property type="evidence" value="ECO:0007669"/>
    <property type="project" value="TreeGrafter"/>
</dbReference>
<keyword evidence="3" id="KW-0472">Membrane</keyword>
<reference evidence="5 6" key="1">
    <citation type="submission" date="2012-08" db="EMBL/GenBank/DDBJ databases">
        <title>Whole genome shotgun sequence of Kineosphaera limosa NBRC 100340.</title>
        <authorList>
            <person name="Yoshida I."/>
            <person name="Isaki S."/>
            <person name="Hosoyama A."/>
            <person name="Tsuchikane K."/>
            <person name="Katsumata H."/>
            <person name="Ando Y."/>
            <person name="Ohji S."/>
            <person name="Hamada M."/>
            <person name="Tamura T."/>
            <person name="Yamazoe A."/>
            <person name="Yamazaki S."/>
            <person name="Fujita N."/>
        </authorList>
    </citation>
    <scope>NUCLEOTIDE SEQUENCE [LARGE SCALE GENOMIC DNA]</scope>
    <source>
        <strain evidence="5 6">NBRC 100340</strain>
    </source>
</reference>
<evidence type="ECO:0000313" key="5">
    <source>
        <dbReference type="EMBL" id="GAB96172.1"/>
    </source>
</evidence>
<dbReference type="Pfam" id="PF01520">
    <property type="entry name" value="Amidase_3"/>
    <property type="match status" value="1"/>
</dbReference>
<feature type="domain" description="MurNAc-LAA" evidence="4">
    <location>
        <begin position="246"/>
        <end position="371"/>
    </location>
</feature>
<keyword evidence="6" id="KW-1185">Reference proteome</keyword>
<dbReference type="OrthoDB" id="3268878at2"/>
<dbReference type="InterPro" id="IPR002508">
    <property type="entry name" value="MurNAc-LAA_cat"/>
</dbReference>
<dbReference type="PANTHER" id="PTHR30404:SF0">
    <property type="entry name" value="N-ACETYLMURAMOYL-L-ALANINE AMIDASE AMIC"/>
    <property type="match status" value="1"/>
</dbReference>
<sequence length="375" mass="37937">MCCAGCERTGESEAVRGHRCVTPRRNARGRTTLAAVTLVAALALPLASCGVAFSTPAQPAAPKQSAPAAPITSPPQSPPGLATPTDDPTITATAPAATPAATAVATPSTNRAGGQSANQTPVAQAPSRPPTAAGPQVAKGAHERPSRGGVKFSPTAPGPLDGRVVVVDPGHNGTYQASINNRQVDAGGGKTKACNTSGTANGRMSEHTLNWQVAQLTAADLRARGATVWLTRPDDLGVGPCVNERAAIGNRNQADVVVSIHADGNTSASARGFHVIVGATMAGGPEAQAQSQDLAARVRDELLARTAMPRSTYTGGRTGIVARPDIAGVALSEPPAVMLELGNMRHPADAALMADGAFRRQVAIALAEAVTAQLS</sequence>
<evidence type="ECO:0000256" key="2">
    <source>
        <dbReference type="SAM" id="MobiDB-lite"/>
    </source>
</evidence>
<name>K6WVP4_9MICO</name>
<evidence type="ECO:0000256" key="3">
    <source>
        <dbReference type="SAM" id="Phobius"/>
    </source>
</evidence>
<feature type="compositionally biased region" description="Low complexity" evidence="2">
    <location>
        <begin position="56"/>
        <end position="70"/>
    </location>
</feature>
<organism evidence="5 6">
    <name type="scientific">Kineosphaera limosa NBRC 100340</name>
    <dbReference type="NCBI Taxonomy" id="1184609"/>
    <lineage>
        <taxon>Bacteria</taxon>
        <taxon>Bacillati</taxon>
        <taxon>Actinomycetota</taxon>
        <taxon>Actinomycetes</taxon>
        <taxon>Micrococcales</taxon>
        <taxon>Dermatophilaceae</taxon>
        <taxon>Kineosphaera</taxon>
    </lineage>
</organism>
<dbReference type="InterPro" id="IPR050695">
    <property type="entry name" value="N-acetylmuramoyl_amidase_3"/>
</dbReference>
<feature type="compositionally biased region" description="Low complexity" evidence="2">
    <location>
        <begin position="82"/>
        <end position="109"/>
    </location>
</feature>
<dbReference type="STRING" id="1184609.KILIM_032_00580"/>
<keyword evidence="1" id="KW-0378">Hydrolase</keyword>
<evidence type="ECO:0000259" key="4">
    <source>
        <dbReference type="SMART" id="SM00646"/>
    </source>
</evidence>
<keyword evidence="3" id="KW-1133">Transmembrane helix</keyword>
<dbReference type="eggNOG" id="COG0860">
    <property type="taxonomic scope" value="Bacteria"/>
</dbReference>
<dbReference type="PANTHER" id="PTHR30404">
    <property type="entry name" value="N-ACETYLMURAMOYL-L-ALANINE AMIDASE"/>
    <property type="match status" value="1"/>
</dbReference>
<dbReference type="AlphaFoldDB" id="K6WVP4"/>
<dbReference type="SUPFAM" id="SSF53187">
    <property type="entry name" value="Zn-dependent exopeptidases"/>
    <property type="match status" value="1"/>
</dbReference>
<dbReference type="RefSeq" id="WP_006592704.1">
    <property type="nucleotide sequence ID" value="NZ_BAHD01000032.1"/>
</dbReference>
<dbReference type="CDD" id="cd02696">
    <property type="entry name" value="MurNAc-LAA"/>
    <property type="match status" value="1"/>
</dbReference>
<dbReference type="Proteomes" id="UP000008366">
    <property type="component" value="Unassembled WGS sequence"/>
</dbReference>
<dbReference type="GO" id="GO:0008745">
    <property type="term" value="F:N-acetylmuramoyl-L-alanine amidase activity"/>
    <property type="evidence" value="ECO:0007669"/>
    <property type="project" value="InterPro"/>
</dbReference>
<feature type="compositionally biased region" description="Polar residues" evidence="2">
    <location>
        <begin position="110"/>
        <end position="122"/>
    </location>
</feature>
<gene>
    <name evidence="5" type="ORF">KILIM_032_00580</name>
</gene>
<evidence type="ECO:0000313" key="6">
    <source>
        <dbReference type="Proteomes" id="UP000008366"/>
    </source>
</evidence>
<dbReference type="GO" id="GO:0009253">
    <property type="term" value="P:peptidoglycan catabolic process"/>
    <property type="evidence" value="ECO:0007669"/>
    <property type="project" value="InterPro"/>
</dbReference>
<feature type="region of interest" description="Disordered" evidence="2">
    <location>
        <begin position="55"/>
        <end position="163"/>
    </location>
</feature>
<feature type="compositionally biased region" description="Polar residues" evidence="2">
    <location>
        <begin position="193"/>
        <end position="202"/>
    </location>
</feature>
<evidence type="ECO:0000256" key="1">
    <source>
        <dbReference type="ARBA" id="ARBA00022801"/>
    </source>
</evidence>
<protein>
    <submittedName>
        <fullName evidence="5">Putative N-acetylmuramoyl-L-alanine amidase</fullName>
    </submittedName>
</protein>
<dbReference type="Gene3D" id="3.40.630.40">
    <property type="entry name" value="Zn-dependent exopeptidases"/>
    <property type="match status" value="1"/>
</dbReference>